<dbReference type="STRING" id="2064.TR51_00075"/>
<organism evidence="1 2">
    <name type="scientific">Kitasatospora griseola</name>
    <name type="common">Streptomyces griseolosporeus</name>
    <dbReference type="NCBI Taxonomy" id="2064"/>
    <lineage>
        <taxon>Bacteria</taxon>
        <taxon>Bacillati</taxon>
        <taxon>Actinomycetota</taxon>
        <taxon>Actinomycetes</taxon>
        <taxon>Kitasatosporales</taxon>
        <taxon>Streptomycetaceae</taxon>
        <taxon>Kitasatospora</taxon>
    </lineage>
</organism>
<gene>
    <name evidence="1" type="ORF">TR51_00075</name>
</gene>
<sequence length="61" mass="6837">MRLQAKVLVRPVVQAMTSVPVSASVRLRRESVVVELKPVKPEKENGGRVDTQGVWMLVPER</sequence>
<keyword evidence="2" id="KW-1185">Reference proteome</keyword>
<evidence type="ECO:0000313" key="2">
    <source>
        <dbReference type="Proteomes" id="UP000032066"/>
    </source>
</evidence>
<dbReference type="EMBL" id="JXZB01000001">
    <property type="protein sequence ID" value="KIQ66146.1"/>
    <property type="molecule type" value="Genomic_DNA"/>
</dbReference>
<proteinExistence type="predicted"/>
<dbReference type="AlphaFoldDB" id="A0A0D0P3F0"/>
<evidence type="ECO:0000313" key="1">
    <source>
        <dbReference type="EMBL" id="KIQ66146.1"/>
    </source>
</evidence>
<name>A0A0D0P3F0_KITGR</name>
<protein>
    <submittedName>
        <fullName evidence="1">Uncharacterized protein</fullName>
    </submittedName>
</protein>
<dbReference type="Proteomes" id="UP000032066">
    <property type="component" value="Unassembled WGS sequence"/>
</dbReference>
<comment type="caution">
    <text evidence="1">The sequence shown here is derived from an EMBL/GenBank/DDBJ whole genome shotgun (WGS) entry which is preliminary data.</text>
</comment>
<reference evidence="1 2" key="1">
    <citation type="submission" date="2015-02" db="EMBL/GenBank/DDBJ databases">
        <title>Draft genome sequence of Kitasatospora griseola MF730-N6, a bafilomycin, terpentecin and satosporin producer.</title>
        <authorList>
            <person name="Arens J.C."/>
            <person name="Haltli B."/>
            <person name="Kerr R.G."/>
        </authorList>
    </citation>
    <scope>NUCLEOTIDE SEQUENCE [LARGE SCALE GENOMIC DNA]</scope>
    <source>
        <strain evidence="1 2">MF730-N6</strain>
    </source>
</reference>
<dbReference type="PATRIC" id="fig|2064.6.peg.19"/>
<accession>A0A0D0P3F0</accession>